<evidence type="ECO:0000256" key="3">
    <source>
        <dbReference type="ARBA" id="ARBA00022989"/>
    </source>
</evidence>
<dbReference type="InterPro" id="IPR012451">
    <property type="entry name" value="DUF1656"/>
</dbReference>
<dbReference type="Proteomes" id="UP001279642">
    <property type="component" value="Unassembled WGS sequence"/>
</dbReference>
<proteinExistence type="predicted"/>
<evidence type="ECO:0000256" key="5">
    <source>
        <dbReference type="SAM" id="Phobius"/>
    </source>
</evidence>
<evidence type="ECO:0000256" key="4">
    <source>
        <dbReference type="ARBA" id="ARBA00023136"/>
    </source>
</evidence>
<evidence type="ECO:0000256" key="1">
    <source>
        <dbReference type="ARBA" id="ARBA00022475"/>
    </source>
</evidence>
<organism evidence="6 7">
    <name type="scientific">Dongia soli</name>
    <dbReference type="NCBI Taxonomy" id="600628"/>
    <lineage>
        <taxon>Bacteria</taxon>
        <taxon>Pseudomonadati</taxon>
        <taxon>Pseudomonadota</taxon>
        <taxon>Alphaproteobacteria</taxon>
        <taxon>Rhodospirillales</taxon>
        <taxon>Dongiaceae</taxon>
        <taxon>Dongia</taxon>
    </lineage>
</organism>
<gene>
    <name evidence="6" type="ORF">SMD27_01910</name>
</gene>
<dbReference type="Pfam" id="PF07869">
    <property type="entry name" value="DUF1656"/>
    <property type="match status" value="1"/>
</dbReference>
<feature type="transmembrane region" description="Helical" evidence="5">
    <location>
        <begin position="47"/>
        <end position="65"/>
    </location>
</feature>
<protein>
    <submittedName>
        <fullName evidence="6">DUF1656 domain-containing protein</fullName>
    </submittedName>
</protein>
<keyword evidence="2 5" id="KW-0812">Transmembrane</keyword>
<keyword evidence="4 5" id="KW-0472">Membrane</keyword>
<evidence type="ECO:0000313" key="7">
    <source>
        <dbReference type="Proteomes" id="UP001279642"/>
    </source>
</evidence>
<keyword evidence="3 5" id="KW-1133">Transmembrane helix</keyword>
<keyword evidence="1" id="KW-1003">Cell membrane</keyword>
<dbReference type="RefSeq" id="WP_320506647.1">
    <property type="nucleotide sequence ID" value="NZ_JAXCLW010000001.1"/>
</dbReference>
<evidence type="ECO:0000313" key="6">
    <source>
        <dbReference type="EMBL" id="MDY0881588.1"/>
    </source>
</evidence>
<feature type="transmembrane region" description="Helical" evidence="5">
    <location>
        <begin position="7"/>
        <end position="27"/>
    </location>
</feature>
<sequence length="67" mass="7733">MTKEIDIGGVFITPFLAWAILALLANTLLGRLLERVGFYRLIWHRNLFDAATFVIFFAAITFLMSRR</sequence>
<evidence type="ECO:0000256" key="2">
    <source>
        <dbReference type="ARBA" id="ARBA00022692"/>
    </source>
</evidence>
<dbReference type="EMBL" id="JAXCLW010000001">
    <property type="protein sequence ID" value="MDY0881588.1"/>
    <property type="molecule type" value="Genomic_DNA"/>
</dbReference>
<reference evidence="6 7" key="1">
    <citation type="journal article" date="2016" name="Antonie Van Leeuwenhoek">
        <title>Dongia soli sp. nov., isolated from soil from Dokdo, Korea.</title>
        <authorList>
            <person name="Kim D.U."/>
            <person name="Lee H."/>
            <person name="Kim H."/>
            <person name="Kim S.G."/>
            <person name="Ka J.O."/>
        </authorList>
    </citation>
    <scope>NUCLEOTIDE SEQUENCE [LARGE SCALE GENOMIC DNA]</scope>
    <source>
        <strain evidence="6 7">D78</strain>
    </source>
</reference>
<comment type="caution">
    <text evidence="6">The sequence shown here is derived from an EMBL/GenBank/DDBJ whole genome shotgun (WGS) entry which is preliminary data.</text>
</comment>
<keyword evidence="7" id="KW-1185">Reference proteome</keyword>
<name>A0ABU5E5V1_9PROT</name>
<accession>A0ABU5E5V1</accession>